<accession>A0A2P2PUE5</accession>
<proteinExistence type="predicted"/>
<dbReference type="AlphaFoldDB" id="A0A2P2PUE5"/>
<dbReference type="EMBL" id="GGEC01077874">
    <property type="protein sequence ID" value="MBX58358.1"/>
    <property type="molecule type" value="Transcribed_RNA"/>
</dbReference>
<reference evidence="1" key="1">
    <citation type="submission" date="2018-02" db="EMBL/GenBank/DDBJ databases">
        <title>Rhizophora mucronata_Transcriptome.</title>
        <authorList>
            <person name="Meera S.P."/>
            <person name="Sreeshan A."/>
            <person name="Augustine A."/>
        </authorList>
    </citation>
    <scope>NUCLEOTIDE SEQUENCE</scope>
    <source>
        <tissue evidence="1">Leaf</tissue>
    </source>
</reference>
<protein>
    <submittedName>
        <fullName evidence="1">Uncharacterized protein</fullName>
    </submittedName>
</protein>
<evidence type="ECO:0000313" key="1">
    <source>
        <dbReference type="EMBL" id="MBX58358.1"/>
    </source>
</evidence>
<organism evidence="1">
    <name type="scientific">Rhizophora mucronata</name>
    <name type="common">Asiatic mangrove</name>
    <dbReference type="NCBI Taxonomy" id="61149"/>
    <lineage>
        <taxon>Eukaryota</taxon>
        <taxon>Viridiplantae</taxon>
        <taxon>Streptophyta</taxon>
        <taxon>Embryophyta</taxon>
        <taxon>Tracheophyta</taxon>
        <taxon>Spermatophyta</taxon>
        <taxon>Magnoliopsida</taxon>
        <taxon>eudicotyledons</taxon>
        <taxon>Gunneridae</taxon>
        <taxon>Pentapetalae</taxon>
        <taxon>rosids</taxon>
        <taxon>fabids</taxon>
        <taxon>Malpighiales</taxon>
        <taxon>Rhizophoraceae</taxon>
        <taxon>Rhizophora</taxon>
    </lineage>
</organism>
<name>A0A2P2PUE5_RHIMU</name>
<sequence length="28" mass="3386">MEFWGSLHLMIAWEYVHHSFPFSSVLSF</sequence>